<protein>
    <recommendedName>
        <fullName evidence="9">ATP-dependent DNA helicase</fullName>
        <ecNumber evidence="9">5.6.2.3</ecNumber>
    </recommendedName>
</protein>
<feature type="domain" description="AAA+ ATPase" evidence="10">
    <location>
        <begin position="60"/>
        <end position="373"/>
    </location>
</feature>
<dbReference type="GO" id="GO:0016787">
    <property type="term" value="F:hydrolase activity"/>
    <property type="evidence" value="ECO:0007669"/>
    <property type="project" value="UniProtKB-KW"/>
</dbReference>
<keyword evidence="5 9" id="KW-0067">ATP-binding</keyword>
<dbReference type="GO" id="GO:0000723">
    <property type="term" value="P:telomere maintenance"/>
    <property type="evidence" value="ECO:0007669"/>
    <property type="project" value="InterPro"/>
</dbReference>
<dbReference type="OMA" id="SSAWESC"/>
<evidence type="ECO:0000256" key="2">
    <source>
        <dbReference type="ARBA" id="ARBA00022763"/>
    </source>
</evidence>
<evidence type="ECO:0000256" key="1">
    <source>
        <dbReference type="ARBA" id="ARBA00022741"/>
    </source>
</evidence>
<dbReference type="EC" id="5.6.2.3" evidence="9"/>
<name>A0A803MST5_CHEQI</name>
<reference evidence="11" key="1">
    <citation type="journal article" date="2017" name="Nature">
        <title>The genome of Chenopodium quinoa.</title>
        <authorList>
            <person name="Jarvis D.E."/>
            <person name="Ho Y.S."/>
            <person name="Lightfoot D.J."/>
            <person name="Schmoeckel S.M."/>
            <person name="Li B."/>
            <person name="Borm T.J.A."/>
            <person name="Ohyanagi H."/>
            <person name="Mineta K."/>
            <person name="Michell C.T."/>
            <person name="Saber N."/>
            <person name="Kharbatia N.M."/>
            <person name="Rupper R.R."/>
            <person name="Sharp A.R."/>
            <person name="Dally N."/>
            <person name="Boughton B.A."/>
            <person name="Woo Y.H."/>
            <person name="Gao G."/>
            <person name="Schijlen E.G.W.M."/>
            <person name="Guo X."/>
            <person name="Momin A.A."/>
            <person name="Negrao S."/>
            <person name="Al-Babili S."/>
            <person name="Gehring C."/>
            <person name="Roessner U."/>
            <person name="Jung C."/>
            <person name="Murphy K."/>
            <person name="Arold S.T."/>
            <person name="Gojobori T."/>
            <person name="van der Linden C.G."/>
            <person name="van Loo E.N."/>
            <person name="Jellen E.N."/>
            <person name="Maughan P.J."/>
            <person name="Tester M."/>
        </authorList>
    </citation>
    <scope>NUCLEOTIDE SEQUENCE [LARGE SCALE GENOMIC DNA]</scope>
    <source>
        <strain evidence="11">cv. PI 614886</strain>
    </source>
</reference>
<dbReference type="Pfam" id="PF05970">
    <property type="entry name" value="PIF1"/>
    <property type="match status" value="1"/>
</dbReference>
<keyword evidence="3 9" id="KW-0378">Hydrolase</keyword>
<dbReference type="CDD" id="cd18037">
    <property type="entry name" value="DEXSc_Pif1_like"/>
    <property type="match status" value="1"/>
</dbReference>
<dbReference type="GO" id="GO:0043139">
    <property type="term" value="F:5'-3' DNA helicase activity"/>
    <property type="evidence" value="ECO:0007669"/>
    <property type="project" value="UniProtKB-EC"/>
</dbReference>
<dbReference type="Proteomes" id="UP000596660">
    <property type="component" value="Unplaced"/>
</dbReference>
<keyword evidence="9" id="KW-0233">DNA recombination</keyword>
<dbReference type="CDD" id="cd18809">
    <property type="entry name" value="SF1_C_RecD"/>
    <property type="match status" value="1"/>
</dbReference>
<dbReference type="EnsemblPlants" id="AUR62034636-RA">
    <property type="protein sequence ID" value="AUR62034636-RA:cds"/>
    <property type="gene ID" value="AUR62034636"/>
</dbReference>
<dbReference type="GO" id="GO:0006281">
    <property type="term" value="P:DNA repair"/>
    <property type="evidence" value="ECO:0007669"/>
    <property type="project" value="UniProtKB-KW"/>
</dbReference>
<evidence type="ECO:0000256" key="6">
    <source>
        <dbReference type="ARBA" id="ARBA00023125"/>
    </source>
</evidence>
<dbReference type="InterPro" id="IPR049163">
    <property type="entry name" value="Pif1-like_2B_dom"/>
</dbReference>
<evidence type="ECO:0000256" key="8">
    <source>
        <dbReference type="ARBA" id="ARBA00023235"/>
    </source>
</evidence>
<gene>
    <name evidence="11" type="primary">LOC110697923</name>
</gene>
<evidence type="ECO:0000256" key="7">
    <source>
        <dbReference type="ARBA" id="ARBA00023204"/>
    </source>
</evidence>
<evidence type="ECO:0000256" key="4">
    <source>
        <dbReference type="ARBA" id="ARBA00022806"/>
    </source>
</evidence>
<keyword evidence="1 9" id="KW-0547">Nucleotide-binding</keyword>
<keyword evidence="6" id="KW-0238">DNA-binding</keyword>
<dbReference type="GO" id="GO:0005524">
    <property type="term" value="F:ATP binding"/>
    <property type="evidence" value="ECO:0007669"/>
    <property type="project" value="UniProtKB-KW"/>
</dbReference>
<dbReference type="Gramene" id="AUR62034636-RA">
    <property type="protein sequence ID" value="AUR62034636-RA:cds"/>
    <property type="gene ID" value="AUR62034636"/>
</dbReference>
<dbReference type="SMART" id="SM00382">
    <property type="entry name" value="AAA"/>
    <property type="match status" value="1"/>
</dbReference>
<dbReference type="GO" id="GO:0006310">
    <property type="term" value="P:DNA recombination"/>
    <property type="evidence" value="ECO:0007669"/>
    <property type="project" value="UniProtKB-KW"/>
</dbReference>
<evidence type="ECO:0000313" key="11">
    <source>
        <dbReference type="EnsemblPlants" id="AUR62034636-RA:cds"/>
    </source>
</evidence>
<dbReference type="OrthoDB" id="272985at2759"/>
<dbReference type="GeneID" id="110697923"/>
<comment type="catalytic activity">
    <reaction evidence="9">
        <text>ATP + H2O = ADP + phosphate + H(+)</text>
        <dbReference type="Rhea" id="RHEA:13065"/>
        <dbReference type="ChEBI" id="CHEBI:15377"/>
        <dbReference type="ChEBI" id="CHEBI:15378"/>
        <dbReference type="ChEBI" id="CHEBI:30616"/>
        <dbReference type="ChEBI" id="CHEBI:43474"/>
        <dbReference type="ChEBI" id="CHEBI:456216"/>
        <dbReference type="EC" id="5.6.2.3"/>
    </reaction>
</comment>
<dbReference type="InterPro" id="IPR051055">
    <property type="entry name" value="PIF1_helicase"/>
</dbReference>
<evidence type="ECO:0000256" key="9">
    <source>
        <dbReference type="RuleBase" id="RU363044"/>
    </source>
</evidence>
<proteinExistence type="inferred from homology"/>
<comment type="cofactor">
    <cofactor evidence="9">
        <name>Mg(2+)</name>
        <dbReference type="ChEBI" id="CHEBI:18420"/>
    </cofactor>
</comment>
<accession>A0A803MST5</accession>
<organism evidence="11 12">
    <name type="scientific">Chenopodium quinoa</name>
    <name type="common">Quinoa</name>
    <dbReference type="NCBI Taxonomy" id="63459"/>
    <lineage>
        <taxon>Eukaryota</taxon>
        <taxon>Viridiplantae</taxon>
        <taxon>Streptophyta</taxon>
        <taxon>Embryophyta</taxon>
        <taxon>Tracheophyta</taxon>
        <taxon>Spermatophyta</taxon>
        <taxon>Magnoliopsida</taxon>
        <taxon>eudicotyledons</taxon>
        <taxon>Gunneridae</taxon>
        <taxon>Pentapetalae</taxon>
        <taxon>Caryophyllales</taxon>
        <taxon>Chenopodiaceae</taxon>
        <taxon>Chenopodioideae</taxon>
        <taxon>Atripliceae</taxon>
        <taxon>Chenopodium</taxon>
    </lineage>
</organism>
<dbReference type="Pfam" id="PF21530">
    <property type="entry name" value="Pif1_2B_dom"/>
    <property type="match status" value="1"/>
</dbReference>
<evidence type="ECO:0000313" key="12">
    <source>
        <dbReference type="Proteomes" id="UP000596660"/>
    </source>
</evidence>
<sequence>MLLKFSTGVVTFVRNYSTQIGTKFPIKKPQFTNVRIPRISKVPNVEWTDEQLQVFEAVKRRESVFVTGSAGTGKTMLVQELIKTLRKMYGKRYVCVTAPTGVVACTLGGQTLHSFAGVGLGEADAEALLPRVYGNRWVCKRWTMVKALVIDEISMVEGEFFDKLEYIARKVRGIDKPWGGIQLVVSGDFLQLPPVNVGKNFDNRKVFAFEADSWDCSFQLQVGLKTIFRQTDPELIRLLQGIRRGELDDEGHELLMQRRCSEEPDEAVLRLFPRVEDVNRVNGARLEGVGEEIIVYEAYDSGEKNWIDQLDRGLAPKTLHLCRGARVILTVNLNVKKNLVNGATGTITGFRKAIKGDIANICADKLLPTVNFDSGCEMEIGTRTWDLVMGDKKCATRMQLPLMLAWAMSVHKSQGMTVDRLHTNLSRAFGFGMIYVALSRLRTLDGLSFTSEIDPKKIKAHPKVLEYYNKHFL</sequence>
<keyword evidence="12" id="KW-1185">Reference proteome</keyword>
<dbReference type="PANTHER" id="PTHR47642:SF5">
    <property type="entry name" value="ATP-DEPENDENT DNA HELICASE"/>
    <property type="match status" value="1"/>
</dbReference>
<dbReference type="AlphaFoldDB" id="A0A803MST5"/>
<reference evidence="11" key="2">
    <citation type="submission" date="2021-03" db="UniProtKB">
        <authorList>
            <consortium name="EnsemblPlants"/>
        </authorList>
    </citation>
    <scope>IDENTIFICATION</scope>
</reference>
<keyword evidence="2 9" id="KW-0227">DNA damage</keyword>
<keyword evidence="8" id="KW-0413">Isomerase</keyword>
<dbReference type="SUPFAM" id="SSF52540">
    <property type="entry name" value="P-loop containing nucleoside triphosphate hydrolases"/>
    <property type="match status" value="2"/>
</dbReference>
<keyword evidence="7 9" id="KW-0234">DNA repair</keyword>
<comment type="similarity">
    <text evidence="9">Belongs to the helicase family.</text>
</comment>
<dbReference type="Gene3D" id="3.40.50.300">
    <property type="entry name" value="P-loop containing nucleotide triphosphate hydrolases"/>
    <property type="match status" value="1"/>
</dbReference>
<dbReference type="PANTHER" id="PTHR47642">
    <property type="entry name" value="ATP-DEPENDENT DNA HELICASE"/>
    <property type="match status" value="1"/>
</dbReference>
<keyword evidence="4 9" id="KW-0347">Helicase</keyword>
<dbReference type="InterPro" id="IPR003593">
    <property type="entry name" value="AAA+_ATPase"/>
</dbReference>
<dbReference type="KEGG" id="cqi:110697923"/>
<dbReference type="InterPro" id="IPR027417">
    <property type="entry name" value="P-loop_NTPase"/>
</dbReference>
<dbReference type="RefSeq" id="XP_021731018.1">
    <property type="nucleotide sequence ID" value="XM_021875326.1"/>
</dbReference>
<evidence type="ECO:0000256" key="5">
    <source>
        <dbReference type="ARBA" id="ARBA00022840"/>
    </source>
</evidence>
<evidence type="ECO:0000259" key="10">
    <source>
        <dbReference type="SMART" id="SM00382"/>
    </source>
</evidence>
<evidence type="ECO:0000256" key="3">
    <source>
        <dbReference type="ARBA" id="ARBA00022801"/>
    </source>
</evidence>
<dbReference type="InterPro" id="IPR010285">
    <property type="entry name" value="DNA_helicase_pif1-like_DEAD"/>
</dbReference>